<evidence type="ECO:0000259" key="16">
    <source>
        <dbReference type="SMART" id="SM01205"/>
    </source>
</evidence>
<feature type="domain" description="1,3-beta-glucan synthase component FKS1-like" evidence="16">
    <location>
        <begin position="336"/>
        <end position="464"/>
    </location>
</feature>
<evidence type="ECO:0000256" key="5">
    <source>
        <dbReference type="ARBA" id="ARBA00022676"/>
    </source>
</evidence>
<keyword evidence="4" id="KW-1003">Cell membrane</keyword>
<sequence>MAAPGGARRPDFSSAASPSPSPAGAAGRRLLRTQTVGNLGESIFDSEVVPSSLVEIAPILRVANEVEATNPRVAYLCRFYAFEKAHRLDPTSNGRGVRQFKTALLQRLERENDPTLKGRVHQSDAREMQRFYREYYKKYIQALQNAADKADRALLTKAYQTAAVLFEVLKAVNVSQSVEVDQAILDTHNKVEEKKKLYVPYNILPLDPESTYQPIMQYPEIQAAVNALRNIRGLPWPKEHEKKPDEKKTGKDLLDWLQAMFGFQKDNVSNQREHLILLLANVHIRQSPKTEQQAKLDDRALDAVMKKLFKNYKKWCKYLGRKSSLWLPTIQQEVQQRKLLYMGLYLLIWGEAANLRFMPECLCYIYHHDIALSHDIDLSSMAFELYGMLAGNVSPMTGENVKPAYGGDEEAFLMKVVTPIYKVIEKEAERSKTIKSKHSHWRNYDDLNEYFWSVDCFRLGWPMRADADFFKTPEDAYPSRLNGIIGMDYISSLVLQCNAKKKKYLLGVLILWVPISRLVANAGEQICRRFLESSNVKVITFIMWWSQPRLFVGRGMHEGAFSLFKYTMFWVLLLAMKLTIKPLVQPTKDIMKEPIRDFQWHEFFPRANNNIGVVIALWAPIILVYFMDTQIWYALFSTLIGGIYGAYRRLGEIRTLGMLRSRFESLPEAFNEHLIPSDSHKSKGLRAAFTGKPSKTSGDEQEKEKIAARFAQMWNLIITSFREEDLIDNREMDLLLVPYCKDRELNIFQWPPFLLASKIPIALDMAADSGGKDRDLKKRMGSDPYFSYAIRECYGSFKNIINTLVFGQREKIVIQQIFTIVDEHIEGGSLIKDLNMRSLPALSKKFIELLELLQKNKEEDLGQVVILFQDMLEVVTRDIMDEQDQLGGLLDSVHGGNRKHEGMTSLDQQDQLFTKAIRFPVEESNAWTEKIKRLHLLLTVKESAMDVPTNLDARRRISFFANSLFMEMPNAPKVRHMLPFSVLTPYYKEDVLFSSHNLEEPNEDGVSILFYLQKIYPDEWKNFLDRVDRKSEEELREDETLEEELRLWASYRGQTLTRTVRGMMYYRKALELQAFLDMAKDDDLMEGYRATELMSEDSQLMTQCKAIADMKFTYVVSCQQYGIQKRSGEACAHDILRLMTVSQDKHPYPSLRVAYIDEVEAPSQDRNKKTDKVYYSALVKASVTKPNEPGQSLDQVIYKIKLPGNAILGEGKPENQNHAIIFTRGECLQTIDMNQEHYMEEALKMRNLLDEFLKKHDGVRYPSILGVREHIFTGSVSSLAWFMSNQETSFVTIGQRVLANPLRVRFHYGHPDIFDRLFHLTRGGVSKASKIINLSEDIFAGFNSTLREGNVTHHEYMQVGKGRDVGLNQISLFEAKIANGNGEQTLSRDIYRLGHRFDFFRMLSCYYTTIGFYFSTMITVWTVYVFLYGRLYLVLSGLDQALATGKKFVHNAPLQVALASESFVQLGFLMALPMMMEIGLERGFRTALSDFVLMQLQLASVFFTFSLGTKTHYYGRTLLHGGAEYRATGRGFVVFHAKFADNYRLYSRSHFVKGIELMILLVVYEIFGQSYRGAITYIFITVSMWFMVGTWLFAPFLFNPSGFEWQKIVDDWTDWNKWISNRGGIGVAPTKSWESWWEKEQEPLRYSGKRGTILEILLALRFFVYQYGLVYHLNITKHTRSVLVYCFSWVVIFVILLVMKTVSVGRRRFSAEFQLVFRLIKGLIFITFVAIVVILIAIPHMTVLDIFVCILAFMPTGWGLLLIAQAIKPAVQAIGLWGSIKALARGYEILMGLLLFTPIAFLAWFPFVSEFQTRMLFNQAFSRGLQISRILGGHKKDRSTRNKE</sequence>
<evidence type="ECO:0000256" key="10">
    <source>
        <dbReference type="ARBA" id="ARBA00023136"/>
    </source>
</evidence>
<dbReference type="InterPro" id="IPR058851">
    <property type="entry name" value="CALS1_helical"/>
</dbReference>
<dbReference type="SMART" id="SM01205">
    <property type="entry name" value="FKS1_dom1"/>
    <property type="match status" value="1"/>
</dbReference>
<evidence type="ECO:0000256" key="2">
    <source>
        <dbReference type="ARBA" id="ARBA00009040"/>
    </source>
</evidence>
<evidence type="ECO:0000256" key="3">
    <source>
        <dbReference type="ARBA" id="ARBA00012589"/>
    </source>
</evidence>
<comment type="subcellular location">
    <subcellularLocation>
        <location evidence="1">Cell membrane</location>
        <topology evidence="1">Multi-pass membrane protein</topology>
    </subcellularLocation>
</comment>
<feature type="transmembrane region" description="Helical" evidence="15">
    <location>
        <begin position="1405"/>
        <end position="1428"/>
    </location>
</feature>
<organism evidence="17 18">
    <name type="scientific">Oryza glaberrima</name>
    <name type="common">African rice</name>
    <dbReference type="NCBI Taxonomy" id="4538"/>
    <lineage>
        <taxon>Eukaryota</taxon>
        <taxon>Viridiplantae</taxon>
        <taxon>Streptophyta</taxon>
        <taxon>Embryophyta</taxon>
        <taxon>Tracheophyta</taxon>
        <taxon>Spermatophyta</taxon>
        <taxon>Magnoliopsida</taxon>
        <taxon>Liliopsida</taxon>
        <taxon>Poales</taxon>
        <taxon>Poaceae</taxon>
        <taxon>BOP clade</taxon>
        <taxon>Oryzoideae</taxon>
        <taxon>Oryzeae</taxon>
        <taxon>Oryzinae</taxon>
        <taxon>Oryza</taxon>
    </lineage>
</organism>
<feature type="transmembrane region" description="Helical" evidence="15">
    <location>
        <begin position="1682"/>
        <end position="1703"/>
    </location>
</feature>
<keyword evidence="18" id="KW-1185">Reference proteome</keyword>
<protein>
    <recommendedName>
        <fullName evidence="12">1,3-beta-glucan synthase</fullName>
        <ecNumber evidence="3">2.4.1.34</ecNumber>
    </recommendedName>
    <alternativeName>
        <fullName evidence="12">1,3-beta-glucan synthase</fullName>
    </alternativeName>
</protein>
<feature type="transmembrane region" description="Helical" evidence="15">
    <location>
        <begin position="1574"/>
        <end position="1598"/>
    </location>
</feature>
<evidence type="ECO:0000313" key="17">
    <source>
        <dbReference type="EnsemblPlants" id="ORGLA06G0287400.1"/>
    </source>
</evidence>
<dbReference type="OMA" id="RKHEGMT"/>
<dbReference type="GO" id="GO:0003843">
    <property type="term" value="F:1,3-beta-D-glucan synthase activity"/>
    <property type="evidence" value="ECO:0007669"/>
    <property type="project" value="UniProtKB-EC"/>
</dbReference>
<feature type="transmembrane region" description="Helical" evidence="15">
    <location>
        <begin position="1744"/>
        <end position="1767"/>
    </location>
</feature>
<dbReference type="eggNOG" id="KOG0916">
    <property type="taxonomic scope" value="Eukaryota"/>
</dbReference>
<keyword evidence="6" id="KW-0808">Transferase</keyword>
<evidence type="ECO:0000256" key="12">
    <source>
        <dbReference type="ARBA" id="ARBA00032165"/>
    </source>
</evidence>
<keyword evidence="10 15" id="KW-0472">Membrane</keyword>
<feature type="region of interest" description="Disordered" evidence="14">
    <location>
        <begin position="1"/>
        <end position="26"/>
    </location>
</feature>
<dbReference type="Pfam" id="PF25968">
    <property type="entry name" value="CALS1"/>
    <property type="match status" value="1"/>
</dbReference>
<dbReference type="GO" id="GO:0008360">
    <property type="term" value="P:regulation of cell shape"/>
    <property type="evidence" value="ECO:0007669"/>
    <property type="project" value="UniProtKB-KW"/>
</dbReference>
<dbReference type="HOGENOM" id="CLU_000742_0_0_1"/>
<dbReference type="EnsemblPlants" id="ORGLA06G0287400.1">
    <property type="protein sequence ID" value="ORGLA06G0287400.1"/>
    <property type="gene ID" value="ORGLA06G0287400"/>
</dbReference>
<dbReference type="GO" id="GO:0006075">
    <property type="term" value="P:(1-&gt;3)-beta-D-glucan biosynthetic process"/>
    <property type="evidence" value="ECO:0007669"/>
    <property type="project" value="InterPro"/>
</dbReference>
<feature type="transmembrane region" description="Helical" evidence="15">
    <location>
        <begin position="1652"/>
        <end position="1670"/>
    </location>
</feature>
<dbReference type="PANTHER" id="PTHR12741">
    <property type="entry name" value="LYST-INTERACTING PROTEIN LIP5 DOPAMINE RESPONSIVE PROTEIN DRG-1"/>
    <property type="match status" value="1"/>
</dbReference>
<keyword evidence="8" id="KW-0133">Cell shape</keyword>
<dbReference type="InterPro" id="IPR003440">
    <property type="entry name" value="Glyco_trans_48_dom"/>
</dbReference>
<evidence type="ECO:0000256" key="15">
    <source>
        <dbReference type="SAM" id="Phobius"/>
    </source>
</evidence>
<evidence type="ECO:0000256" key="7">
    <source>
        <dbReference type="ARBA" id="ARBA00022692"/>
    </source>
</evidence>
<dbReference type="GO" id="GO:0005886">
    <property type="term" value="C:plasma membrane"/>
    <property type="evidence" value="ECO:0007669"/>
    <property type="project" value="UniProtKB-SubCell"/>
</dbReference>
<dbReference type="Pfam" id="PF04652">
    <property type="entry name" value="Vta1"/>
    <property type="match status" value="1"/>
</dbReference>
<reference evidence="17" key="1">
    <citation type="submission" date="2015-06" db="UniProtKB">
        <authorList>
            <consortium name="EnsemblPlants"/>
        </authorList>
    </citation>
    <scope>IDENTIFICATION</scope>
</reference>
<dbReference type="GO" id="GO:0071555">
    <property type="term" value="P:cell wall organization"/>
    <property type="evidence" value="ECO:0007669"/>
    <property type="project" value="UniProtKB-KW"/>
</dbReference>
<dbReference type="InterPro" id="IPR023175">
    <property type="entry name" value="Vta1/CALS_N_sf"/>
</dbReference>
<dbReference type="EC" id="2.4.1.34" evidence="3"/>
<dbReference type="STRING" id="4538.I1Q6W1"/>
<feature type="transmembrane region" description="Helical" evidence="15">
    <location>
        <begin position="1787"/>
        <end position="1807"/>
    </location>
</feature>
<evidence type="ECO:0000256" key="8">
    <source>
        <dbReference type="ARBA" id="ARBA00022960"/>
    </source>
</evidence>
<feature type="transmembrane region" description="Helical" evidence="15">
    <location>
        <begin position="1715"/>
        <end position="1738"/>
    </location>
</feature>
<feature type="transmembrane region" description="Helical" evidence="15">
    <location>
        <begin position="1448"/>
        <end position="1472"/>
    </location>
</feature>
<comment type="catalytic activity">
    <reaction evidence="13">
        <text>[(1-&gt;3)-beta-D-glucosyl](n) + UDP-alpha-D-glucose = [(1-&gt;3)-beta-D-glucosyl](n+1) + UDP + H(+)</text>
        <dbReference type="Rhea" id="RHEA:21476"/>
        <dbReference type="Rhea" id="RHEA-COMP:11146"/>
        <dbReference type="Rhea" id="RHEA-COMP:14303"/>
        <dbReference type="ChEBI" id="CHEBI:15378"/>
        <dbReference type="ChEBI" id="CHEBI:37671"/>
        <dbReference type="ChEBI" id="CHEBI:58223"/>
        <dbReference type="ChEBI" id="CHEBI:58885"/>
        <dbReference type="EC" id="2.4.1.34"/>
    </reaction>
</comment>
<dbReference type="FunFam" id="1.25.40.270:FF:000002">
    <property type="entry name" value="callose synthase 3"/>
    <property type="match status" value="1"/>
</dbReference>
<keyword evidence="9 15" id="KW-1133">Transmembrane helix</keyword>
<evidence type="ECO:0000256" key="1">
    <source>
        <dbReference type="ARBA" id="ARBA00004651"/>
    </source>
</evidence>
<evidence type="ECO:0000256" key="13">
    <source>
        <dbReference type="ARBA" id="ARBA00047777"/>
    </source>
</evidence>
<dbReference type="InterPro" id="IPR039431">
    <property type="entry name" value="Vta1/CALS_N"/>
</dbReference>
<dbReference type="Pfam" id="PF02364">
    <property type="entry name" value="Glucan_synthase"/>
    <property type="match status" value="1"/>
</dbReference>
<name>I1Q6W1_ORYGL</name>
<keyword evidence="7 15" id="KW-0812">Transmembrane</keyword>
<feature type="compositionally biased region" description="Low complexity" evidence="14">
    <location>
        <begin position="13"/>
        <end position="26"/>
    </location>
</feature>
<accession>I1Q6W1</accession>
<reference evidence="18" key="2">
    <citation type="submission" date="2018-04" db="EMBL/GenBank/DDBJ databases">
        <title>OglaRS2 (Oryza glaberrima Reference Sequence Version 2).</title>
        <authorList>
            <person name="Zhang J."/>
            <person name="Kudrna D."/>
            <person name="Lee S."/>
            <person name="Talag J."/>
            <person name="Rajasekar S."/>
            <person name="Wing R.A."/>
        </authorList>
    </citation>
    <scope>NUCLEOTIDE SEQUENCE [LARGE SCALE GENOMIC DNA]</scope>
    <source>
        <strain evidence="18">cv. IRGC 96717</strain>
    </source>
</reference>
<evidence type="ECO:0000313" key="18">
    <source>
        <dbReference type="Proteomes" id="UP000007306"/>
    </source>
</evidence>
<keyword evidence="11" id="KW-0961">Cell wall biogenesis/degradation</keyword>
<dbReference type="Proteomes" id="UP000007306">
    <property type="component" value="Unassembled WGS sequence"/>
</dbReference>
<evidence type="ECO:0000256" key="4">
    <source>
        <dbReference type="ARBA" id="ARBA00022475"/>
    </source>
</evidence>
<dbReference type="Gene3D" id="1.25.40.270">
    <property type="entry name" value="Vacuolar protein sorting-associated protein vta1"/>
    <property type="match status" value="1"/>
</dbReference>
<evidence type="ECO:0000256" key="6">
    <source>
        <dbReference type="ARBA" id="ARBA00022679"/>
    </source>
</evidence>
<dbReference type="Gramene" id="ORGLA06G0287400.1">
    <property type="protein sequence ID" value="ORGLA06G0287400.1"/>
    <property type="gene ID" value="ORGLA06G0287400"/>
</dbReference>
<keyword evidence="5" id="KW-0328">Glycosyltransferase</keyword>
<comment type="similarity">
    <text evidence="2">Belongs to the glycosyltransferase 48 family.</text>
</comment>
<dbReference type="GO" id="GO:0000148">
    <property type="term" value="C:1,3-beta-D-glucan synthase complex"/>
    <property type="evidence" value="ECO:0007669"/>
    <property type="project" value="InterPro"/>
</dbReference>
<evidence type="ECO:0000256" key="14">
    <source>
        <dbReference type="SAM" id="MobiDB-lite"/>
    </source>
</evidence>
<evidence type="ECO:0000256" key="11">
    <source>
        <dbReference type="ARBA" id="ARBA00023316"/>
    </source>
</evidence>
<evidence type="ECO:0000256" key="9">
    <source>
        <dbReference type="ARBA" id="ARBA00022989"/>
    </source>
</evidence>
<dbReference type="PANTHER" id="PTHR12741:SF48">
    <property type="entry name" value="1,3-BETA-GLUCAN SYNTHASE COMPONENT FKS1-RELATED"/>
    <property type="match status" value="1"/>
</dbReference>
<proteinExistence type="inferred from homology"/>
<dbReference type="Pfam" id="PF14288">
    <property type="entry name" value="FKS1_dom1"/>
    <property type="match status" value="1"/>
</dbReference>
<dbReference type="InterPro" id="IPR026899">
    <property type="entry name" value="FKS1-like_dom1"/>
</dbReference>